<sequence length="132" mass="15362">MIIFGKQNYCDNRHKYQLTIPYIVVLSKPPQLPVDIRLLQYVPDRVGVCRKDALDSQPVKTDKDNIRASLTNNAEQSIPIIEATSLTEEANVSLYHTYSYAARNNSANFATVALQRWRYRFSLWYRRYLGCQ</sequence>
<accession>A0A348AFX4</accession>
<name>A0A348AFX4_9FIRM</name>
<evidence type="ECO:0000313" key="1">
    <source>
        <dbReference type="EMBL" id="BBB89972.1"/>
    </source>
</evidence>
<protein>
    <submittedName>
        <fullName evidence="1">Uncharacterized protein</fullName>
    </submittedName>
</protein>
<keyword evidence="2" id="KW-1185">Reference proteome</keyword>
<organism evidence="1 2">
    <name type="scientific">Methylomusa anaerophila</name>
    <dbReference type="NCBI Taxonomy" id="1930071"/>
    <lineage>
        <taxon>Bacteria</taxon>
        <taxon>Bacillati</taxon>
        <taxon>Bacillota</taxon>
        <taxon>Negativicutes</taxon>
        <taxon>Selenomonadales</taxon>
        <taxon>Sporomusaceae</taxon>
        <taxon>Methylomusa</taxon>
    </lineage>
</organism>
<proteinExistence type="predicted"/>
<dbReference type="Proteomes" id="UP000276437">
    <property type="component" value="Chromosome"/>
</dbReference>
<reference evidence="1 2" key="1">
    <citation type="journal article" date="2018" name="Int. J. Syst. Evol. Microbiol.">
        <title>Methylomusa anaerophila gen. nov., sp. nov., an anaerobic methanol-utilizing bacterium isolated from a microbial fuel cell.</title>
        <authorList>
            <person name="Amano N."/>
            <person name="Yamamuro A."/>
            <person name="Miyahara M."/>
            <person name="Kouzuma A."/>
            <person name="Abe T."/>
            <person name="Watanabe K."/>
        </authorList>
    </citation>
    <scope>NUCLEOTIDE SEQUENCE [LARGE SCALE GENOMIC DNA]</scope>
    <source>
        <strain evidence="1 2">MMFC1</strain>
    </source>
</reference>
<dbReference type="EMBL" id="AP018449">
    <property type="protein sequence ID" value="BBB89972.1"/>
    <property type="molecule type" value="Genomic_DNA"/>
</dbReference>
<dbReference type="KEGG" id="mana:MAMMFC1_00613"/>
<dbReference type="RefSeq" id="WP_145987602.1">
    <property type="nucleotide sequence ID" value="NZ_AP018449.1"/>
</dbReference>
<gene>
    <name evidence="1" type="ORF">MAMMFC1_00613</name>
</gene>
<dbReference type="AlphaFoldDB" id="A0A348AFX4"/>
<evidence type="ECO:0000313" key="2">
    <source>
        <dbReference type="Proteomes" id="UP000276437"/>
    </source>
</evidence>